<gene>
    <name evidence="2" type="ORF">TM35_000051460</name>
</gene>
<dbReference type="InterPro" id="IPR013078">
    <property type="entry name" value="His_Pase_superF_clade-1"/>
</dbReference>
<dbReference type="InterPro" id="IPR029033">
    <property type="entry name" value="His_PPase_superfam"/>
</dbReference>
<dbReference type="VEuPathDB" id="TriTrypDB:TM35_000051460"/>
<accession>A0A1X0P539</accession>
<dbReference type="EMBL" id="NBCO01000005">
    <property type="protein sequence ID" value="ORC91550.1"/>
    <property type="molecule type" value="Genomic_DNA"/>
</dbReference>
<dbReference type="Proteomes" id="UP000192257">
    <property type="component" value="Unassembled WGS sequence"/>
</dbReference>
<keyword evidence="3" id="KW-1185">Reference proteome</keyword>
<protein>
    <submittedName>
        <fullName evidence="2">Phosphoglycerate mutase</fullName>
    </submittedName>
</protein>
<proteinExistence type="predicted"/>
<dbReference type="AlphaFoldDB" id="A0A1X0P539"/>
<dbReference type="Gene3D" id="3.40.50.1240">
    <property type="entry name" value="Phosphoglycerate mutase-like"/>
    <property type="match status" value="1"/>
</dbReference>
<dbReference type="SMART" id="SM00855">
    <property type="entry name" value="PGAM"/>
    <property type="match status" value="1"/>
</dbReference>
<dbReference type="OrthoDB" id="10261749at2759"/>
<dbReference type="Pfam" id="PF00300">
    <property type="entry name" value="His_Phos_1"/>
    <property type="match status" value="1"/>
</dbReference>
<evidence type="ECO:0000313" key="2">
    <source>
        <dbReference type="EMBL" id="ORC91550.1"/>
    </source>
</evidence>
<evidence type="ECO:0000256" key="1">
    <source>
        <dbReference type="SAM" id="MobiDB-lite"/>
    </source>
</evidence>
<dbReference type="FunFam" id="3.40.50.1240:FF:000043">
    <property type="entry name" value="Phosphoglycerate mutase"/>
    <property type="match status" value="1"/>
</dbReference>
<feature type="region of interest" description="Disordered" evidence="1">
    <location>
        <begin position="61"/>
        <end position="80"/>
    </location>
</feature>
<sequence length="335" mass="38478">MFRWTLQLACRNKKLKDVGGILAGEGSTKRTDATDVFASASSSVDLENAAIVTHTERDNNGKMSITIRSGGSRRAPKIPTQTAEPVKRIMFVRSGKSLANVDIGTYVTTPDWRIPIVQEGVEESYRAGRRVAEIVGNEPVYYYFSPYLRCRQSFKHLLRGFDDYRTENQMEGEHIVGVREDVRLRDGDIGRYKTREEVLQHLQEREVYGKFYYRFPHGESGADVCDRVTSFLDAFQRERLDFPMDTNVVIVTHGQTIRMFVKRWFHLTVDTYHSMVSPPTGSISTLTRMHHRSCFRLDNQCVELMELPLSLNEYNGYKYRNKQLLGSMSTGAPFM</sequence>
<dbReference type="InterPro" id="IPR052765">
    <property type="entry name" value="PGM-Related"/>
</dbReference>
<comment type="caution">
    <text evidence="2">The sequence shown here is derived from an EMBL/GenBank/DDBJ whole genome shotgun (WGS) entry which is preliminary data.</text>
</comment>
<organism evidence="2 3">
    <name type="scientific">Trypanosoma theileri</name>
    <dbReference type="NCBI Taxonomy" id="67003"/>
    <lineage>
        <taxon>Eukaryota</taxon>
        <taxon>Discoba</taxon>
        <taxon>Euglenozoa</taxon>
        <taxon>Kinetoplastea</taxon>
        <taxon>Metakinetoplastina</taxon>
        <taxon>Trypanosomatida</taxon>
        <taxon>Trypanosomatidae</taxon>
        <taxon>Trypanosoma</taxon>
    </lineage>
</organism>
<reference evidence="2 3" key="1">
    <citation type="submission" date="2017-03" db="EMBL/GenBank/DDBJ databases">
        <title>An alternative strategy for trypanosome survival in the mammalian bloodstream revealed through genome and transcriptome analysis of the ubiquitous bovine parasite Trypanosoma (Megatrypanum) theileri.</title>
        <authorList>
            <person name="Kelly S."/>
            <person name="Ivens A."/>
            <person name="Mott A."/>
            <person name="O'Neill E."/>
            <person name="Emms D."/>
            <person name="Macleod O."/>
            <person name="Voorheis P."/>
            <person name="Matthews J."/>
            <person name="Matthews K."/>
            <person name="Carrington M."/>
        </authorList>
    </citation>
    <scope>NUCLEOTIDE SEQUENCE [LARGE SCALE GENOMIC DNA]</scope>
    <source>
        <strain evidence="2">Edinburgh</strain>
    </source>
</reference>
<dbReference type="PANTHER" id="PTHR46192">
    <property type="entry name" value="BROAD-RANGE ACID PHOSPHATASE DET1"/>
    <property type="match status" value="1"/>
</dbReference>
<name>A0A1X0P539_9TRYP</name>
<dbReference type="STRING" id="67003.A0A1X0P539"/>
<dbReference type="SUPFAM" id="SSF53254">
    <property type="entry name" value="Phosphoglycerate mutase-like"/>
    <property type="match status" value="1"/>
</dbReference>
<dbReference type="GeneID" id="39982581"/>
<dbReference type="RefSeq" id="XP_028885616.1">
    <property type="nucleotide sequence ID" value="XM_029022801.1"/>
</dbReference>
<dbReference type="CDD" id="cd07067">
    <property type="entry name" value="HP_PGM_like"/>
    <property type="match status" value="1"/>
</dbReference>
<evidence type="ECO:0000313" key="3">
    <source>
        <dbReference type="Proteomes" id="UP000192257"/>
    </source>
</evidence>